<dbReference type="SMART" id="SM00248">
    <property type="entry name" value="ANK"/>
    <property type="match status" value="15"/>
</dbReference>
<evidence type="ECO:0000313" key="11">
    <source>
        <dbReference type="Proteomes" id="UP001341281"/>
    </source>
</evidence>
<evidence type="ECO:0000313" key="10">
    <source>
        <dbReference type="EMBL" id="WVZ67317.1"/>
    </source>
</evidence>
<dbReference type="GO" id="GO:0005886">
    <property type="term" value="C:plasma membrane"/>
    <property type="evidence" value="ECO:0007669"/>
    <property type="project" value="TreeGrafter"/>
</dbReference>
<feature type="repeat" description="ANK" evidence="7">
    <location>
        <begin position="305"/>
        <end position="328"/>
    </location>
</feature>
<sequence length="989" mass="108526">MDIRLQQAARFGNFSAMKDTALDNPAVLLAKTLEERNTCLHIACKEGREEFCEQVVAMNGSLLTAVNRDGETPLLVAVKEGHVSLARYLLRWCRYLRLSAAVLKKQDKDGCNALHHAIVVAARPSASVPNCTTGPLLTCGPPACRRCHGKLALELIEAEPALSQAVNNEDESPMFLAVKSRYCAVDVLEKLMKTRGASNKGGHGHNALQPTASVVVVVGREAGTTTSIPPEMDRDLMKAATTGKVKPLISAGAVTEVLCGTNAMGNNCLHIAAMRGHKRFCRAVLCGVRDDGDSRRRLLGGVNTDGETPLLVAVASGHIRLASFLLSKYDDDPAATAGSDAILKQDKHECNVLHHAIRSGHRKFAVKLIAKAPGLSRAVNRHGESPMFIAAMRNYNTVFNKILLDGTDDPAYFGAAGYNALHAAVRNGNNVIAMRIMQTPLGRHLAREENMLKQTPVELAVRLDQAHVLRVLLRHDPSLGYVRSSDGIPLLNTAARCGHVRAARALLRHCPDAPYASTRLSGWTCLHEAVKSDQLEFVKFVLNSPQLRKLVNMRDKDGRTAVHHTALDCKPQMLEALLARPRHTDVTVLTNKGHHASWTLDDAIKSAKSLRWNEVSKLLQKADPNGARHIDVLHKEIHSKITDKSRKNVKALTESYIRNTSVVAVLMASITFAAAFAFSGWYKGTDDTTTAKKFTFGAFFISDSLAMCLSLSVAFLSVIARWEDLEFLLFYRTVTKKIMWVAYVATLAAFAAGLCTFLAPRLLWLGIGIWFLPALVLLLTCLFDTTWLVRWWVAGKSSETDLLDMVCLRVLCNPDLVHVLRTTVNPGKKDGPQVQNWKTPPVDVVKINVDAAYLSKKNQGATGVVIRDDKGKINLAALRNDNLHVTSKERNVLHHAIRSGHRKFAVKLIAKAPTLSRAVNRHGESPMFIAAMRNNYNKVFNKILEYNTDDDPAAYVGAGGYNALHAAVRNGNKGKKKNLIMDYHTITTS</sequence>
<organism evidence="10 11">
    <name type="scientific">Paspalum notatum var. saurae</name>
    <dbReference type="NCBI Taxonomy" id="547442"/>
    <lineage>
        <taxon>Eukaryota</taxon>
        <taxon>Viridiplantae</taxon>
        <taxon>Streptophyta</taxon>
        <taxon>Embryophyta</taxon>
        <taxon>Tracheophyta</taxon>
        <taxon>Spermatophyta</taxon>
        <taxon>Magnoliopsida</taxon>
        <taxon>Liliopsida</taxon>
        <taxon>Poales</taxon>
        <taxon>Poaceae</taxon>
        <taxon>PACMAD clade</taxon>
        <taxon>Panicoideae</taxon>
        <taxon>Andropogonodae</taxon>
        <taxon>Paspaleae</taxon>
        <taxon>Paspalinae</taxon>
        <taxon>Paspalum</taxon>
    </lineage>
</organism>
<proteinExistence type="predicted"/>
<feature type="transmembrane region" description="Helical" evidence="8">
    <location>
        <begin position="771"/>
        <end position="793"/>
    </location>
</feature>
<comment type="subcellular location">
    <subcellularLocation>
        <location evidence="1">Membrane</location>
        <topology evidence="1">Multi-pass membrane protein</topology>
    </subcellularLocation>
</comment>
<feature type="domain" description="PGG" evidence="9">
    <location>
        <begin position="657"/>
        <end position="756"/>
    </location>
</feature>
<evidence type="ECO:0000256" key="7">
    <source>
        <dbReference type="PROSITE-ProRule" id="PRU00023"/>
    </source>
</evidence>
<evidence type="ECO:0000256" key="8">
    <source>
        <dbReference type="SAM" id="Phobius"/>
    </source>
</evidence>
<dbReference type="PANTHER" id="PTHR24186">
    <property type="entry name" value="PROTEIN PHOSPHATASE 1 REGULATORY SUBUNIT"/>
    <property type="match status" value="1"/>
</dbReference>
<dbReference type="Gene3D" id="1.25.40.20">
    <property type="entry name" value="Ankyrin repeat-containing domain"/>
    <property type="match status" value="5"/>
</dbReference>
<dbReference type="SUPFAM" id="SSF48403">
    <property type="entry name" value="Ankyrin repeat"/>
    <property type="match status" value="3"/>
</dbReference>
<keyword evidence="5 7" id="KW-0040">ANK repeat</keyword>
<evidence type="ECO:0000256" key="6">
    <source>
        <dbReference type="ARBA" id="ARBA00023136"/>
    </source>
</evidence>
<accession>A0AAQ3WMJ6</accession>
<feature type="transmembrane region" description="Helical" evidence="8">
    <location>
        <begin position="740"/>
        <end position="759"/>
    </location>
</feature>
<dbReference type="Pfam" id="PF13962">
    <property type="entry name" value="PGG"/>
    <property type="match status" value="1"/>
</dbReference>
<feature type="transmembrane region" description="Helical" evidence="8">
    <location>
        <begin position="662"/>
        <end position="682"/>
    </location>
</feature>
<protein>
    <recommendedName>
        <fullName evidence="9">PGG domain-containing protein</fullName>
    </recommendedName>
</protein>
<keyword evidence="6 8" id="KW-0472">Membrane</keyword>
<feature type="transmembrane region" description="Helical" evidence="8">
    <location>
        <begin position="694"/>
        <end position="720"/>
    </location>
</feature>
<gene>
    <name evidence="10" type="ORF">U9M48_016413</name>
</gene>
<dbReference type="Pfam" id="PF12796">
    <property type="entry name" value="Ank_2"/>
    <property type="match status" value="4"/>
</dbReference>
<dbReference type="PROSITE" id="PS50088">
    <property type="entry name" value="ANK_REPEAT"/>
    <property type="match status" value="2"/>
</dbReference>
<dbReference type="PROSITE" id="PS50297">
    <property type="entry name" value="ANK_REP_REGION"/>
    <property type="match status" value="2"/>
</dbReference>
<evidence type="ECO:0000256" key="4">
    <source>
        <dbReference type="ARBA" id="ARBA00022989"/>
    </source>
</evidence>
<evidence type="ECO:0000256" key="3">
    <source>
        <dbReference type="ARBA" id="ARBA00022737"/>
    </source>
</evidence>
<evidence type="ECO:0000256" key="2">
    <source>
        <dbReference type="ARBA" id="ARBA00022692"/>
    </source>
</evidence>
<dbReference type="InterPro" id="IPR002110">
    <property type="entry name" value="Ankyrin_rpt"/>
</dbReference>
<reference evidence="10 11" key="1">
    <citation type="submission" date="2024-02" db="EMBL/GenBank/DDBJ databases">
        <title>High-quality chromosome-scale genome assembly of Pensacola bahiagrass (Paspalum notatum Flugge var. saurae).</title>
        <authorList>
            <person name="Vega J.M."/>
            <person name="Podio M."/>
            <person name="Orjuela J."/>
            <person name="Siena L.A."/>
            <person name="Pessino S.C."/>
            <person name="Combes M.C."/>
            <person name="Mariac C."/>
            <person name="Albertini E."/>
            <person name="Pupilli F."/>
            <person name="Ortiz J.P.A."/>
            <person name="Leblanc O."/>
        </authorList>
    </citation>
    <scope>NUCLEOTIDE SEQUENCE [LARGE SCALE GENOMIC DNA]</scope>
    <source>
        <strain evidence="10">R1</strain>
        <tissue evidence="10">Leaf</tissue>
    </source>
</reference>
<dbReference type="PANTHER" id="PTHR24186:SF54">
    <property type="entry name" value="PGG DOMAIN-CONTAINING PROTEIN"/>
    <property type="match status" value="1"/>
</dbReference>
<dbReference type="AlphaFoldDB" id="A0AAQ3WMJ6"/>
<evidence type="ECO:0000256" key="5">
    <source>
        <dbReference type="ARBA" id="ARBA00023043"/>
    </source>
</evidence>
<dbReference type="EMBL" id="CP144748">
    <property type="protein sequence ID" value="WVZ67317.1"/>
    <property type="molecule type" value="Genomic_DNA"/>
</dbReference>
<keyword evidence="4 8" id="KW-1133">Transmembrane helix</keyword>
<name>A0AAQ3WMJ6_PASNO</name>
<keyword evidence="3" id="KW-0677">Repeat</keyword>
<evidence type="ECO:0000256" key="1">
    <source>
        <dbReference type="ARBA" id="ARBA00004141"/>
    </source>
</evidence>
<keyword evidence="11" id="KW-1185">Reference proteome</keyword>
<feature type="repeat" description="ANK" evidence="7">
    <location>
        <begin position="69"/>
        <end position="91"/>
    </location>
</feature>
<dbReference type="InterPro" id="IPR036770">
    <property type="entry name" value="Ankyrin_rpt-contain_sf"/>
</dbReference>
<evidence type="ECO:0000259" key="9">
    <source>
        <dbReference type="Pfam" id="PF13962"/>
    </source>
</evidence>
<dbReference type="InterPro" id="IPR026961">
    <property type="entry name" value="PGG_dom"/>
</dbReference>
<keyword evidence="2 8" id="KW-0812">Transmembrane</keyword>
<dbReference type="Proteomes" id="UP001341281">
    <property type="component" value="Chromosome 04"/>
</dbReference>